<organism evidence="1 2">
    <name type="scientific">Sessilibacter corallicola</name>
    <dbReference type="NCBI Taxonomy" id="2904075"/>
    <lineage>
        <taxon>Bacteria</taxon>
        <taxon>Pseudomonadati</taxon>
        <taxon>Pseudomonadota</taxon>
        <taxon>Gammaproteobacteria</taxon>
        <taxon>Cellvibrionales</taxon>
        <taxon>Cellvibrionaceae</taxon>
        <taxon>Sessilibacter</taxon>
    </lineage>
</organism>
<dbReference type="Proteomes" id="UP001465153">
    <property type="component" value="Unassembled WGS sequence"/>
</dbReference>
<reference evidence="1 2" key="1">
    <citation type="submission" date="2024-04" db="EMBL/GenBank/DDBJ databases">
        <title>Draft genome sequence of Sessilibacter corallicola NBRC 116591.</title>
        <authorList>
            <person name="Miyakawa T."/>
            <person name="Kusuya Y."/>
            <person name="Miura T."/>
        </authorList>
    </citation>
    <scope>NUCLEOTIDE SEQUENCE [LARGE SCALE GENOMIC DNA]</scope>
    <source>
        <strain evidence="1 2">KU-00831-HH</strain>
    </source>
</reference>
<evidence type="ECO:0000313" key="1">
    <source>
        <dbReference type="EMBL" id="GAA6166969.1"/>
    </source>
</evidence>
<comment type="caution">
    <text evidence="1">The sequence shown here is derived from an EMBL/GenBank/DDBJ whole genome shotgun (WGS) entry which is preliminary data.</text>
</comment>
<dbReference type="RefSeq" id="WP_353301743.1">
    <property type="nucleotide sequence ID" value="NZ_BAABWN010000002.1"/>
</dbReference>
<evidence type="ECO:0000313" key="2">
    <source>
        <dbReference type="Proteomes" id="UP001465153"/>
    </source>
</evidence>
<dbReference type="EMBL" id="BAABWN010000002">
    <property type="protein sequence ID" value="GAA6166969.1"/>
    <property type="molecule type" value="Genomic_DNA"/>
</dbReference>
<sequence>MHYFEELVAFILVVSVTVFYLNSESRICWQISFMEMSIEITKGNNHPNTSYNLDYKLEAGIEQKENEGFARFKKRAI</sequence>
<proteinExistence type="predicted"/>
<accession>A0ABQ0A5Q4</accession>
<protein>
    <submittedName>
        <fullName evidence="1">Uncharacterized protein</fullName>
    </submittedName>
</protein>
<gene>
    <name evidence="1" type="ORF">NBRC116591_07790</name>
</gene>
<keyword evidence="2" id="KW-1185">Reference proteome</keyword>
<name>A0ABQ0A5Q4_9GAMM</name>